<protein>
    <submittedName>
        <fullName evidence="2">Uncharacterized protein</fullName>
    </submittedName>
</protein>
<feature type="compositionally biased region" description="Basic residues" evidence="1">
    <location>
        <begin position="1"/>
        <end position="18"/>
    </location>
</feature>
<dbReference type="EMBL" id="CADCVU010000079">
    <property type="protein sequence ID" value="CAA9493689.1"/>
    <property type="molecule type" value="Genomic_DNA"/>
</dbReference>
<reference evidence="2" key="1">
    <citation type="submission" date="2020-02" db="EMBL/GenBank/DDBJ databases">
        <authorList>
            <person name="Meier V. D."/>
        </authorList>
    </citation>
    <scope>NUCLEOTIDE SEQUENCE</scope>
    <source>
        <strain evidence="2">AVDCRST_MAG45</strain>
    </source>
</reference>
<gene>
    <name evidence="2" type="ORF">AVDCRST_MAG45-884</name>
</gene>
<evidence type="ECO:0000313" key="2">
    <source>
        <dbReference type="EMBL" id="CAA9493689.1"/>
    </source>
</evidence>
<accession>A0A6J4SHH5</accession>
<feature type="non-terminal residue" evidence="2">
    <location>
        <position position="63"/>
    </location>
</feature>
<name>A0A6J4SHH5_9ACTN</name>
<evidence type="ECO:0000256" key="1">
    <source>
        <dbReference type="SAM" id="MobiDB-lite"/>
    </source>
</evidence>
<feature type="non-terminal residue" evidence="2">
    <location>
        <position position="1"/>
    </location>
</feature>
<organism evidence="2">
    <name type="scientific">uncultured Solirubrobacterales bacterium</name>
    <dbReference type="NCBI Taxonomy" id="768556"/>
    <lineage>
        <taxon>Bacteria</taxon>
        <taxon>Bacillati</taxon>
        <taxon>Actinomycetota</taxon>
        <taxon>Thermoleophilia</taxon>
        <taxon>Solirubrobacterales</taxon>
        <taxon>environmental samples</taxon>
    </lineage>
</organism>
<proteinExistence type="predicted"/>
<dbReference type="AlphaFoldDB" id="A0A6J4SHH5"/>
<feature type="compositionally biased region" description="Basic residues" evidence="1">
    <location>
        <begin position="26"/>
        <end position="45"/>
    </location>
</feature>
<sequence length="63" mass="7383">EHRPHTRTLWRRRDHSRRGRDGSGRARQHRARVRRGTASGRHRSRLSLGGDGHHGRRSRHPGL</sequence>
<feature type="compositionally biased region" description="Basic residues" evidence="1">
    <location>
        <begin position="54"/>
        <end position="63"/>
    </location>
</feature>
<feature type="region of interest" description="Disordered" evidence="1">
    <location>
        <begin position="1"/>
        <end position="63"/>
    </location>
</feature>